<dbReference type="InterPro" id="IPR044929">
    <property type="entry name" value="DNA/RNA_non-sp_Endonuclease_sf"/>
</dbReference>
<sequence length="196" mass="21463">MMLKLTSFTIIVYFVSLYINLVNSAQSVYNLGPNTATVNTGSHVCKNGQSTEVTLSVDAVLNAKSSTRTSFGSNFDNRMTVLDKVAGDHKGHILASAVGGPAVEWNLAPQADNLNKKYRCRTSILNVWYDCEKWIREQLDSGSNLPVRVRITLDYENRNCRPTHWSIDAHSTDGRGCTAQRINNGPLPLGACQGSG</sequence>
<dbReference type="Pfam" id="PF13930">
    <property type="entry name" value="Endonuclea_NS_2"/>
    <property type="match status" value="1"/>
</dbReference>
<dbReference type="Gene3D" id="3.40.570.10">
    <property type="entry name" value="Extracellular Endonuclease, subunit A"/>
    <property type="match status" value="1"/>
</dbReference>
<gene>
    <name evidence="4" type="primary">LOC115883923</name>
</gene>
<dbReference type="KEGG" id="soy:115883923"/>
<dbReference type="InterPro" id="IPR044927">
    <property type="entry name" value="Endonuclea_NS_2"/>
</dbReference>
<protein>
    <submittedName>
        <fullName evidence="4">Uncharacterized protein LOC115883923</fullName>
    </submittedName>
</protein>
<dbReference type="GeneID" id="115883923"/>
<dbReference type="InParanoid" id="A0A6J2Y320"/>
<evidence type="ECO:0000256" key="1">
    <source>
        <dbReference type="SAM" id="SignalP"/>
    </source>
</evidence>
<feature type="chain" id="PRO_5026886993" evidence="1">
    <location>
        <begin position="25"/>
        <end position="196"/>
    </location>
</feature>
<name>A0A6J2Y320_SITOR</name>
<feature type="signal peptide" evidence="1">
    <location>
        <begin position="1"/>
        <end position="24"/>
    </location>
</feature>
<evidence type="ECO:0000313" key="3">
    <source>
        <dbReference type="Proteomes" id="UP000504635"/>
    </source>
</evidence>
<dbReference type="OrthoDB" id="6606584at2759"/>
<dbReference type="AlphaFoldDB" id="A0A6J2Y320"/>
<proteinExistence type="predicted"/>
<feature type="domain" description="Type VII secretion system protein EssD-like" evidence="2">
    <location>
        <begin position="56"/>
        <end position="171"/>
    </location>
</feature>
<evidence type="ECO:0000259" key="2">
    <source>
        <dbReference type="Pfam" id="PF13930"/>
    </source>
</evidence>
<keyword evidence="1" id="KW-0732">Signal</keyword>
<dbReference type="Proteomes" id="UP000504635">
    <property type="component" value="Unplaced"/>
</dbReference>
<reference evidence="4" key="1">
    <citation type="submission" date="2025-08" db="UniProtKB">
        <authorList>
            <consortium name="RefSeq"/>
        </authorList>
    </citation>
    <scope>IDENTIFICATION</scope>
    <source>
        <tissue evidence="4">Gonads</tissue>
    </source>
</reference>
<accession>A0A6J2Y320</accession>
<dbReference type="RefSeq" id="XP_030758213.1">
    <property type="nucleotide sequence ID" value="XM_030902353.1"/>
</dbReference>
<keyword evidence="3" id="KW-1185">Reference proteome</keyword>
<evidence type="ECO:0000313" key="4">
    <source>
        <dbReference type="RefSeq" id="XP_030758213.1"/>
    </source>
</evidence>
<organism evidence="3 4">
    <name type="scientific">Sitophilus oryzae</name>
    <name type="common">Rice weevil</name>
    <name type="synonym">Curculio oryzae</name>
    <dbReference type="NCBI Taxonomy" id="7048"/>
    <lineage>
        <taxon>Eukaryota</taxon>
        <taxon>Metazoa</taxon>
        <taxon>Ecdysozoa</taxon>
        <taxon>Arthropoda</taxon>
        <taxon>Hexapoda</taxon>
        <taxon>Insecta</taxon>
        <taxon>Pterygota</taxon>
        <taxon>Neoptera</taxon>
        <taxon>Endopterygota</taxon>
        <taxon>Coleoptera</taxon>
        <taxon>Polyphaga</taxon>
        <taxon>Cucujiformia</taxon>
        <taxon>Curculionidae</taxon>
        <taxon>Dryophthorinae</taxon>
        <taxon>Sitophilus</taxon>
    </lineage>
</organism>